<dbReference type="RefSeq" id="WP_105240351.1">
    <property type="nucleotide sequence ID" value="NZ_CP023270.1"/>
</dbReference>
<evidence type="ECO:0000256" key="9">
    <source>
        <dbReference type="SAM" id="MobiDB-lite"/>
    </source>
</evidence>
<organism evidence="12 13">
    <name type="scientific">Achromobacter spanius</name>
    <dbReference type="NCBI Taxonomy" id="217203"/>
    <lineage>
        <taxon>Bacteria</taxon>
        <taxon>Pseudomonadati</taxon>
        <taxon>Pseudomonadota</taxon>
        <taxon>Betaproteobacteria</taxon>
        <taxon>Burkholderiales</taxon>
        <taxon>Alcaligenaceae</taxon>
        <taxon>Achromobacter</taxon>
    </lineage>
</organism>
<feature type="active site" evidence="7">
    <location>
        <position position="175"/>
    </location>
</feature>
<accession>A0A2S0ICB2</accession>
<dbReference type="InterPro" id="IPR013856">
    <property type="entry name" value="Peptidase_M4_domain"/>
</dbReference>
<reference evidence="12 13" key="1">
    <citation type="submission" date="2017-09" db="EMBL/GenBank/DDBJ databases">
        <title>Genomic, metabolic, and phenotypic characteristics of bacterial isolates from the natural microbiome of the model nematode Caenorhabditis elegans.</title>
        <authorList>
            <person name="Zimmermann J."/>
            <person name="Obeng N."/>
            <person name="Yang W."/>
            <person name="Obeng O."/>
            <person name="Kissoyan K."/>
            <person name="Pees B."/>
            <person name="Dirksen P."/>
            <person name="Hoppner M."/>
            <person name="Franke A."/>
            <person name="Rosenstiel P."/>
            <person name="Leippe M."/>
            <person name="Dierking K."/>
            <person name="Kaleta C."/>
            <person name="Schulenburg H."/>
        </authorList>
    </citation>
    <scope>NUCLEOTIDE SEQUENCE [LARGE SCALE GENOMIC DNA]</scope>
    <source>
        <strain evidence="12 13">MYb73</strain>
    </source>
</reference>
<comment type="function">
    <text evidence="8">Extracellular zinc metalloprotease.</text>
</comment>
<dbReference type="Pfam" id="PF02868">
    <property type="entry name" value="Peptidase_M4_C"/>
    <property type="match status" value="1"/>
</dbReference>
<dbReference type="AlphaFoldDB" id="A0A2S0ICB2"/>
<evidence type="ECO:0000256" key="4">
    <source>
        <dbReference type="ARBA" id="ARBA00022801"/>
    </source>
</evidence>
<keyword evidence="13" id="KW-1185">Reference proteome</keyword>
<name>A0A2S0ICB2_9BURK</name>
<dbReference type="EC" id="3.4.24.-" evidence="8"/>
<dbReference type="GO" id="GO:0005576">
    <property type="term" value="C:extracellular region"/>
    <property type="evidence" value="ECO:0007669"/>
    <property type="project" value="UniProtKB-SubCell"/>
</dbReference>
<dbReference type="CDD" id="cd09597">
    <property type="entry name" value="M4_TLP"/>
    <property type="match status" value="1"/>
</dbReference>
<evidence type="ECO:0000259" key="10">
    <source>
        <dbReference type="Pfam" id="PF01447"/>
    </source>
</evidence>
<keyword evidence="4 8" id="KW-0378">Hydrolase</keyword>
<dbReference type="Pfam" id="PF01447">
    <property type="entry name" value="Peptidase_M4"/>
    <property type="match status" value="1"/>
</dbReference>
<feature type="domain" description="Peptidase M4 C-terminal" evidence="11">
    <location>
        <begin position="185"/>
        <end position="352"/>
    </location>
</feature>
<dbReference type="SUPFAM" id="SSF55486">
    <property type="entry name" value="Metalloproteases ('zincins'), catalytic domain"/>
    <property type="match status" value="1"/>
</dbReference>
<keyword evidence="8" id="KW-0964">Secreted</keyword>
<evidence type="ECO:0000259" key="11">
    <source>
        <dbReference type="Pfam" id="PF02868"/>
    </source>
</evidence>
<keyword evidence="6 8" id="KW-0482">Metalloprotease</keyword>
<dbReference type="OrthoDB" id="5378341at2"/>
<dbReference type="GO" id="GO:0046872">
    <property type="term" value="F:metal ion binding"/>
    <property type="evidence" value="ECO:0007669"/>
    <property type="project" value="UniProtKB-UniRule"/>
</dbReference>
<dbReference type="Proteomes" id="UP000239477">
    <property type="component" value="Chromosome"/>
</dbReference>
<keyword evidence="2 8" id="KW-0645">Protease</keyword>
<dbReference type="InterPro" id="IPR052759">
    <property type="entry name" value="Metalloprotease_M4"/>
</dbReference>
<dbReference type="EMBL" id="CP023270">
    <property type="protein sequence ID" value="AVJ29681.1"/>
    <property type="molecule type" value="Genomic_DNA"/>
</dbReference>
<dbReference type="GO" id="GO:0004222">
    <property type="term" value="F:metalloendopeptidase activity"/>
    <property type="evidence" value="ECO:0007669"/>
    <property type="project" value="UniProtKB-UniRule"/>
</dbReference>
<feature type="active site" description="Proton donor" evidence="7">
    <location>
        <position position="276"/>
    </location>
</feature>
<evidence type="ECO:0000256" key="6">
    <source>
        <dbReference type="ARBA" id="ARBA00023049"/>
    </source>
</evidence>
<dbReference type="InterPro" id="IPR001570">
    <property type="entry name" value="Peptidase_M4_C_domain"/>
</dbReference>
<keyword evidence="3" id="KW-0479">Metal-binding</keyword>
<dbReference type="InterPro" id="IPR023612">
    <property type="entry name" value="Peptidase_M4"/>
</dbReference>
<evidence type="ECO:0000256" key="5">
    <source>
        <dbReference type="ARBA" id="ARBA00022833"/>
    </source>
</evidence>
<dbReference type="GO" id="GO:0006508">
    <property type="term" value="P:proteolysis"/>
    <property type="evidence" value="ECO:0007669"/>
    <property type="project" value="UniProtKB-KW"/>
</dbReference>
<comment type="similarity">
    <text evidence="1 8">Belongs to the peptidase M4 family.</text>
</comment>
<evidence type="ECO:0000256" key="1">
    <source>
        <dbReference type="ARBA" id="ARBA00009388"/>
    </source>
</evidence>
<evidence type="ECO:0000313" key="12">
    <source>
        <dbReference type="EMBL" id="AVJ29681.1"/>
    </source>
</evidence>
<protein>
    <recommendedName>
        <fullName evidence="8">Neutral metalloproteinase</fullName>
        <ecNumber evidence="8">3.4.24.-</ecNumber>
    </recommendedName>
</protein>
<dbReference type="InterPro" id="IPR027268">
    <property type="entry name" value="Peptidase_M4/M1_CTD_sf"/>
</dbReference>
<evidence type="ECO:0000256" key="3">
    <source>
        <dbReference type="ARBA" id="ARBA00022723"/>
    </source>
</evidence>
<comment type="subcellular location">
    <subcellularLocation>
        <location evidence="8">Secreted</location>
    </subcellularLocation>
</comment>
<feature type="domain" description="Peptidase M4" evidence="10">
    <location>
        <begin position="81"/>
        <end position="181"/>
    </location>
</feature>
<dbReference type="Gene3D" id="3.10.170.10">
    <property type="match status" value="1"/>
</dbReference>
<sequence length="354" mass="38323">MPRPSESAPLIGVVPPYMLDRLAQHTDARVSMPAVKTMIIDQQQRSLREMAEQPPRATLAPARQVAPAGTPDRAVHDAGNSTTLPGKLVRAEGARPSGDAAVDEAYAHLGSTYKLFWNVYKRHSIDAHGLPLIGTVHYGEDYENAFWNGAQMVFGDGDGEIFNRFTVAVDIIGHELTHGVIDTEAALLYQGQSGALNESLCDVFGALVKQYSLGQTARQADWLVGQGLFTEKVRARALRSMAAPGTAYDDPVLGKDPQPAHMRDYVDTPRDNGGVHINSGIPNRAFHLAATALDGNAWNGAGQVWYDTLCDKRLRHDAGFEDFAGLTIQIAGEKHEAAVRRAIEAAWKAVGVLP</sequence>
<dbReference type="PANTHER" id="PTHR43579:SF1">
    <property type="entry name" value="NEUTRAL METALLOPROTEINASE"/>
    <property type="match status" value="1"/>
</dbReference>
<dbReference type="PANTHER" id="PTHR43579">
    <property type="match status" value="1"/>
</dbReference>
<gene>
    <name evidence="12" type="ORF">CLM73_22705</name>
</gene>
<dbReference type="Gene3D" id="1.10.390.10">
    <property type="entry name" value="Neutral Protease Domain 2"/>
    <property type="match status" value="1"/>
</dbReference>
<comment type="cofactor">
    <cofactor evidence="8">
        <name>Zn(2+)</name>
        <dbReference type="ChEBI" id="CHEBI:29105"/>
    </cofactor>
</comment>
<dbReference type="PRINTS" id="PR00730">
    <property type="entry name" value="THERMOLYSIN"/>
</dbReference>
<evidence type="ECO:0000256" key="7">
    <source>
        <dbReference type="PIRSR" id="PIRSR623612-1"/>
    </source>
</evidence>
<feature type="region of interest" description="Disordered" evidence="9">
    <location>
        <begin position="51"/>
        <end position="90"/>
    </location>
</feature>
<evidence type="ECO:0000256" key="2">
    <source>
        <dbReference type="ARBA" id="ARBA00022670"/>
    </source>
</evidence>
<proteinExistence type="inferred from homology"/>
<evidence type="ECO:0000256" key="8">
    <source>
        <dbReference type="RuleBase" id="RU366073"/>
    </source>
</evidence>
<evidence type="ECO:0000313" key="13">
    <source>
        <dbReference type="Proteomes" id="UP000239477"/>
    </source>
</evidence>
<keyword evidence="5 8" id="KW-0862">Zinc</keyword>